<evidence type="ECO:0000259" key="6">
    <source>
        <dbReference type="PROSITE" id="PS51716"/>
    </source>
</evidence>
<dbReference type="Pfam" id="PF05049">
    <property type="entry name" value="IIGP"/>
    <property type="match status" value="2"/>
</dbReference>
<dbReference type="PANTHER" id="PTHR32341:SF16">
    <property type="match status" value="1"/>
</dbReference>
<comment type="similarity">
    <text evidence="1">Belongs to the TRAFAC class dynamin-like GTPase superfamily. IRG family.</text>
</comment>
<dbReference type="GO" id="GO:0016787">
    <property type="term" value="F:hydrolase activity"/>
    <property type="evidence" value="ECO:0007669"/>
    <property type="project" value="UniProtKB-KW"/>
</dbReference>
<gene>
    <name evidence="7" type="primary">LOC109314205</name>
</gene>
<evidence type="ECO:0000256" key="5">
    <source>
        <dbReference type="SAM" id="MobiDB-lite"/>
    </source>
</evidence>
<evidence type="ECO:0000256" key="2">
    <source>
        <dbReference type="ARBA" id="ARBA00022741"/>
    </source>
</evidence>
<dbReference type="PROSITE" id="PS51716">
    <property type="entry name" value="G_IRG"/>
    <property type="match status" value="1"/>
</dbReference>
<keyword evidence="2" id="KW-0547">Nucleotide-binding</keyword>
<dbReference type="InterPro" id="IPR007743">
    <property type="entry name" value="Immunity-related_GTPase-like"/>
</dbReference>
<reference evidence="7" key="1">
    <citation type="submission" date="2025-08" db="UniProtKB">
        <authorList>
            <consortium name="Ensembl"/>
        </authorList>
    </citation>
    <scope>IDENTIFICATION</scope>
</reference>
<reference evidence="7" key="2">
    <citation type="submission" date="2025-09" db="UniProtKB">
        <authorList>
            <consortium name="Ensembl"/>
        </authorList>
    </citation>
    <scope>IDENTIFICATION</scope>
</reference>
<evidence type="ECO:0000256" key="3">
    <source>
        <dbReference type="ARBA" id="ARBA00022801"/>
    </source>
</evidence>
<evidence type="ECO:0000256" key="1">
    <source>
        <dbReference type="ARBA" id="ARBA00005429"/>
    </source>
</evidence>
<feature type="domain" description="IRG-type G" evidence="6">
    <location>
        <begin position="263"/>
        <end position="446"/>
    </location>
</feature>
<dbReference type="Proteomes" id="UP000594220">
    <property type="component" value="Unplaced"/>
</dbReference>
<keyword evidence="3" id="KW-0378">Hydrolase</keyword>
<proteinExistence type="inferred from homology"/>
<dbReference type="GO" id="GO:0005525">
    <property type="term" value="F:GTP binding"/>
    <property type="evidence" value="ECO:0007669"/>
    <property type="project" value="UniProtKB-KW"/>
</dbReference>
<evidence type="ECO:0000313" key="7">
    <source>
        <dbReference type="Ensembl" id="ENSCPRP00005017565.1"/>
    </source>
</evidence>
<sequence>MQRRGRRREAGSVDGQMDVGVDGGRTERDRRVARSGCGVRGGSDAWVPHTGEDLDPWIPLMRAGGHGSDAWVPRGDRGRAWMGRWGLGGPRGAGQREGERGPGVEGQRWGDGRGGVRGAHPSPCVPAAVSRVARLRGPAPSSHWAPAGRGGAGGFASRRKEAGTDAAAAPGTAPPPGSRRPGHPGTAFGEPRPPPPQAPSSHFQGSQASAPLHPPGVRPPAAMTAPPVLPCSFLAEAEALLAAQDPVAAPVRLQALEGAAKGLQVHVAVLGPRHAGTSSLVQALLGSPPRLHDPDAFFQPPPPTPAPPAPHVPPVLPSAVLWDLPGPGPDEVPEAHIAQLLGLAPFACLVLVLPGPPGANDMAMVRAVQAQAQALPCLVVRTGADLALHTAKRRGHTIAQLLPQLRAQVSEPLARAGLKPLGIAAVSTLEPDRFDFAWLEDVLVREVLQLPMLDPGDLLEELPAVRERTLRALTEACTGGSLAEAPGLLRAALADASQLPVDVAVVGEPGSGRTSLIAALCGDGPGAHTLPGAPGLTLWDLSDAGTVDPSCYDLLLLTTSDVYHEPFIHLARAAVAAGRAVIMAQTQMDVDLDDPPSSVGLREQLVQEGLAGTCIFLVSSHEPQAFELGQLRQALSEEAARLQRAALPVVIGRLVRRERRQVLAEAWRQALHVCLRPVEDAGHGLVTALQAGAATYGLDEASLTCMAVAAKLEPQELQAQIRCPWARRVQPSMVLEAMAPPPSLAARLWSYVPFWGSLSVPQPQPQVPLVATYRLLSQAAVEMALDAERVLLRACALG</sequence>
<name>A0A7M4F0D0_CROPO</name>
<dbReference type="InterPro" id="IPR030385">
    <property type="entry name" value="G_IRG_dom"/>
</dbReference>
<evidence type="ECO:0000256" key="4">
    <source>
        <dbReference type="ARBA" id="ARBA00023134"/>
    </source>
</evidence>
<evidence type="ECO:0000313" key="8">
    <source>
        <dbReference type="Proteomes" id="UP000594220"/>
    </source>
</evidence>
<dbReference type="SUPFAM" id="SSF52540">
    <property type="entry name" value="P-loop containing nucleoside triphosphate hydrolases"/>
    <property type="match status" value="2"/>
</dbReference>
<feature type="compositionally biased region" description="Polar residues" evidence="5">
    <location>
        <begin position="200"/>
        <end position="209"/>
    </location>
</feature>
<dbReference type="InterPro" id="IPR027417">
    <property type="entry name" value="P-loop_NTPase"/>
</dbReference>
<dbReference type="Gene3D" id="3.40.50.300">
    <property type="entry name" value="P-loop containing nucleotide triphosphate hydrolases"/>
    <property type="match status" value="2"/>
</dbReference>
<keyword evidence="8" id="KW-1185">Reference proteome</keyword>
<feature type="region of interest" description="Disordered" evidence="5">
    <location>
        <begin position="1"/>
        <end position="50"/>
    </location>
</feature>
<feature type="region of interest" description="Disordered" evidence="5">
    <location>
        <begin position="85"/>
        <end position="123"/>
    </location>
</feature>
<dbReference type="GO" id="GO:0016020">
    <property type="term" value="C:membrane"/>
    <property type="evidence" value="ECO:0007669"/>
    <property type="project" value="InterPro"/>
</dbReference>
<dbReference type="AlphaFoldDB" id="A0A7M4F0D0"/>
<dbReference type="InterPro" id="IPR051515">
    <property type="entry name" value="IRG"/>
</dbReference>
<feature type="region of interest" description="Disordered" evidence="5">
    <location>
        <begin position="136"/>
        <end position="221"/>
    </location>
</feature>
<dbReference type="PANTHER" id="PTHR32341">
    <property type="entry name" value="INTERFERON-INDUCIBLE GTPASE"/>
    <property type="match status" value="1"/>
</dbReference>
<dbReference type="OMA" id="KDVWGKT"/>
<protein>
    <submittedName>
        <fullName evidence="7">Uncharacterized LOC109314205</fullName>
    </submittedName>
</protein>
<accession>A0A7M4F0D0</accession>
<keyword evidence="4" id="KW-0342">GTP-binding</keyword>
<dbReference type="Ensembl" id="ENSCPRT00005020569.1">
    <property type="protein sequence ID" value="ENSCPRP00005017565.1"/>
    <property type="gene ID" value="ENSCPRG00005012249.1"/>
</dbReference>
<organism evidence="7 8">
    <name type="scientific">Crocodylus porosus</name>
    <name type="common">Saltwater crocodile</name>
    <name type="synonym">Estuarine crocodile</name>
    <dbReference type="NCBI Taxonomy" id="8502"/>
    <lineage>
        <taxon>Eukaryota</taxon>
        <taxon>Metazoa</taxon>
        <taxon>Chordata</taxon>
        <taxon>Craniata</taxon>
        <taxon>Vertebrata</taxon>
        <taxon>Euteleostomi</taxon>
        <taxon>Archelosauria</taxon>
        <taxon>Archosauria</taxon>
        <taxon>Crocodylia</taxon>
        <taxon>Longirostres</taxon>
        <taxon>Crocodylidae</taxon>
        <taxon>Crocodylus</taxon>
    </lineage>
</organism>